<dbReference type="PANTHER" id="PTHR43767">
    <property type="entry name" value="LONG-CHAIN-FATTY-ACID--COA LIGASE"/>
    <property type="match status" value="1"/>
</dbReference>
<dbReference type="SUPFAM" id="SSF56801">
    <property type="entry name" value="Acetyl-CoA synthetase-like"/>
    <property type="match status" value="1"/>
</dbReference>
<dbReference type="AlphaFoldDB" id="A0A1I0HV92"/>
<organism evidence="5 6">
    <name type="scientific">Stigmatella erecta</name>
    <dbReference type="NCBI Taxonomy" id="83460"/>
    <lineage>
        <taxon>Bacteria</taxon>
        <taxon>Pseudomonadati</taxon>
        <taxon>Myxococcota</taxon>
        <taxon>Myxococcia</taxon>
        <taxon>Myxococcales</taxon>
        <taxon>Cystobacterineae</taxon>
        <taxon>Archangiaceae</taxon>
        <taxon>Stigmatella</taxon>
    </lineage>
</organism>
<gene>
    <name evidence="5" type="ORF">SAMN05443639_105141</name>
</gene>
<dbReference type="NCBIfam" id="NF004837">
    <property type="entry name" value="PRK06187.1"/>
    <property type="match status" value="1"/>
</dbReference>
<feature type="domain" description="AMP-dependent synthetase/ligase" evidence="3">
    <location>
        <begin position="32"/>
        <end position="389"/>
    </location>
</feature>
<sequence length="533" mass="58207">MNGQETHTMRWMREVTTLATLPALRSQTLGPKAALILRDEALSFEALERRANQAAHALRREGLHPGERVAVLGRESLDSLVLLFGVAKARAVYVGLNWRLAPEELAYILEDSGARLLFVDEESAALVPRVFEKMRGPLPVVRVGAPLSAPGDFARWCEGAASTPLATSYDPEEVVVQLYTSGTTGRPKGVLLPHRSFLAIAHALEAHGERWIGWTEASVSMLFVPTFHIGGLWWLVRGLAMGSTQVVLRSFEPATILSSLARYRVTHTCMVPAMMQILLGEPGLHQADLSSLKAVVYGGAPISSALLEKGRRLLGCDFAQIYGMTETGNCAVCLRPEDHQNAPASRLRAAGRPFPGVRVRVLDEQGQEVPPGTIGQICLNSPARMAGYWRQPEETRKTLVGEWVMTGDAGYVDAEGFVYICDRVKDMIISAGENIYPAEIENVIRSHPGVADVAVIGVPDELWGEAVKALVVKQPGATLRAGDILRHTRGALAEFKVPKSVEFTEGLPRNAAGKLLKGVLREPYWKGRERRVN</sequence>
<name>A0A1I0HV92_9BACT</name>
<evidence type="ECO:0000259" key="3">
    <source>
        <dbReference type="Pfam" id="PF00501"/>
    </source>
</evidence>
<keyword evidence="2" id="KW-0436">Ligase</keyword>
<evidence type="ECO:0000256" key="2">
    <source>
        <dbReference type="ARBA" id="ARBA00022598"/>
    </source>
</evidence>
<dbReference type="Pfam" id="PF00501">
    <property type="entry name" value="AMP-binding"/>
    <property type="match status" value="1"/>
</dbReference>
<accession>A0A1I0HV92</accession>
<dbReference type="PANTHER" id="PTHR43767:SF1">
    <property type="entry name" value="NONRIBOSOMAL PEPTIDE SYNTHASE PES1 (EUROFUNG)-RELATED"/>
    <property type="match status" value="1"/>
</dbReference>
<dbReference type="EMBL" id="FOIJ01000005">
    <property type="protein sequence ID" value="SET88051.1"/>
    <property type="molecule type" value="Genomic_DNA"/>
</dbReference>
<dbReference type="InterPro" id="IPR025110">
    <property type="entry name" value="AMP-bd_C"/>
</dbReference>
<feature type="domain" description="AMP-binding enzyme C-terminal" evidence="4">
    <location>
        <begin position="439"/>
        <end position="514"/>
    </location>
</feature>
<reference evidence="6" key="1">
    <citation type="submission" date="2016-10" db="EMBL/GenBank/DDBJ databases">
        <authorList>
            <person name="Varghese N."/>
            <person name="Submissions S."/>
        </authorList>
    </citation>
    <scope>NUCLEOTIDE SEQUENCE [LARGE SCALE GENOMIC DNA]</scope>
    <source>
        <strain evidence="6">DSM 16858</strain>
    </source>
</reference>
<evidence type="ECO:0000259" key="4">
    <source>
        <dbReference type="Pfam" id="PF13193"/>
    </source>
</evidence>
<dbReference type="InterPro" id="IPR000873">
    <property type="entry name" value="AMP-dep_synth/lig_dom"/>
</dbReference>
<keyword evidence="6" id="KW-1185">Reference proteome</keyword>
<dbReference type="InterPro" id="IPR042099">
    <property type="entry name" value="ANL_N_sf"/>
</dbReference>
<dbReference type="FunFam" id="3.30.300.30:FF:000008">
    <property type="entry name" value="2,3-dihydroxybenzoate-AMP ligase"/>
    <property type="match status" value="1"/>
</dbReference>
<evidence type="ECO:0000313" key="5">
    <source>
        <dbReference type="EMBL" id="SET88051.1"/>
    </source>
</evidence>
<dbReference type="Gene3D" id="3.40.50.12780">
    <property type="entry name" value="N-terminal domain of ligase-like"/>
    <property type="match status" value="1"/>
</dbReference>
<comment type="similarity">
    <text evidence="1">Belongs to the ATP-dependent AMP-binding enzyme family.</text>
</comment>
<evidence type="ECO:0000313" key="6">
    <source>
        <dbReference type="Proteomes" id="UP000199181"/>
    </source>
</evidence>
<dbReference type="InterPro" id="IPR050237">
    <property type="entry name" value="ATP-dep_AMP-bd_enzyme"/>
</dbReference>
<dbReference type="InterPro" id="IPR045851">
    <property type="entry name" value="AMP-bd_C_sf"/>
</dbReference>
<dbReference type="Gene3D" id="3.30.300.30">
    <property type="match status" value="1"/>
</dbReference>
<dbReference type="Pfam" id="PF13193">
    <property type="entry name" value="AMP-binding_C"/>
    <property type="match status" value="1"/>
</dbReference>
<protein>
    <submittedName>
        <fullName evidence="5">Long-chain acyl-CoA synthetase</fullName>
    </submittedName>
</protein>
<dbReference type="GO" id="GO:0016878">
    <property type="term" value="F:acid-thiol ligase activity"/>
    <property type="evidence" value="ECO:0007669"/>
    <property type="project" value="UniProtKB-ARBA"/>
</dbReference>
<evidence type="ECO:0000256" key="1">
    <source>
        <dbReference type="ARBA" id="ARBA00006432"/>
    </source>
</evidence>
<proteinExistence type="inferred from homology"/>
<dbReference type="Proteomes" id="UP000199181">
    <property type="component" value="Unassembled WGS sequence"/>
</dbReference>